<dbReference type="AlphaFoldDB" id="A0A409X799"/>
<name>A0A409X799_9AGAR</name>
<protein>
    <submittedName>
        <fullName evidence="2">Uncharacterized protein</fullName>
    </submittedName>
</protein>
<feature type="compositionally biased region" description="Basic and acidic residues" evidence="1">
    <location>
        <begin position="315"/>
        <end position="325"/>
    </location>
</feature>
<dbReference type="STRING" id="181874.A0A409X799"/>
<dbReference type="OrthoDB" id="3062870at2759"/>
<evidence type="ECO:0000256" key="1">
    <source>
        <dbReference type="SAM" id="MobiDB-lite"/>
    </source>
</evidence>
<comment type="caution">
    <text evidence="2">The sequence shown here is derived from an EMBL/GenBank/DDBJ whole genome shotgun (WGS) entry which is preliminary data.</text>
</comment>
<keyword evidence="3" id="KW-1185">Reference proteome</keyword>
<dbReference type="InParanoid" id="A0A409X799"/>
<reference evidence="2 3" key="1">
    <citation type="journal article" date="2018" name="Evol. Lett.">
        <title>Horizontal gene cluster transfer increased hallucinogenic mushroom diversity.</title>
        <authorList>
            <person name="Reynolds H.T."/>
            <person name="Vijayakumar V."/>
            <person name="Gluck-Thaler E."/>
            <person name="Korotkin H.B."/>
            <person name="Matheny P.B."/>
            <person name="Slot J.C."/>
        </authorList>
    </citation>
    <scope>NUCLEOTIDE SEQUENCE [LARGE SCALE GENOMIC DNA]</scope>
    <source>
        <strain evidence="2 3">2629</strain>
    </source>
</reference>
<dbReference type="EMBL" id="NHTK01004446">
    <property type="protein sequence ID" value="PPQ86610.1"/>
    <property type="molecule type" value="Genomic_DNA"/>
</dbReference>
<feature type="compositionally biased region" description="Acidic residues" evidence="1">
    <location>
        <begin position="326"/>
        <end position="344"/>
    </location>
</feature>
<gene>
    <name evidence="2" type="ORF">CVT24_009822</name>
</gene>
<dbReference type="Proteomes" id="UP000284842">
    <property type="component" value="Unassembled WGS sequence"/>
</dbReference>
<proteinExistence type="predicted"/>
<evidence type="ECO:0000313" key="2">
    <source>
        <dbReference type="EMBL" id="PPQ86610.1"/>
    </source>
</evidence>
<organism evidence="2 3">
    <name type="scientific">Panaeolus cyanescens</name>
    <dbReference type="NCBI Taxonomy" id="181874"/>
    <lineage>
        <taxon>Eukaryota</taxon>
        <taxon>Fungi</taxon>
        <taxon>Dikarya</taxon>
        <taxon>Basidiomycota</taxon>
        <taxon>Agaricomycotina</taxon>
        <taxon>Agaricomycetes</taxon>
        <taxon>Agaricomycetidae</taxon>
        <taxon>Agaricales</taxon>
        <taxon>Agaricineae</taxon>
        <taxon>Galeropsidaceae</taxon>
        <taxon>Panaeolus</taxon>
    </lineage>
</organism>
<evidence type="ECO:0000313" key="3">
    <source>
        <dbReference type="Proteomes" id="UP000284842"/>
    </source>
</evidence>
<accession>A0A409X799</accession>
<feature type="region of interest" description="Disordered" evidence="1">
    <location>
        <begin position="315"/>
        <end position="344"/>
    </location>
</feature>
<feature type="compositionally biased region" description="Basic and acidic residues" evidence="1">
    <location>
        <begin position="10"/>
        <end position="28"/>
    </location>
</feature>
<sequence>MSGLRGYQIDLEKANGVEDLPEHPEDQKIWLPSDLPADVREELCYEGLANQEEKLRTGQCTDSLESLRNSLKLKLRLLKDKNQNVRGQKEGTRSRTLIDRAHEKAMVAAEKYRWARSRRMALSGDGDWTKTFKVLNDGDIRSFRDAEPRKAGGRKGTLEDDQVEEAMAVESSNDVEEENVELESGRREASGETRRTLSWIWLLPKSSDAIDDDENDSYLRVEWAKSRARCARAKEEVELVKEEMRRTLEFLTWKRKWWIAQVGMRNSRGALEEGLRAFAMKSAEHQGQLALRFRQMWVAPLGSFSRAEFARAHLDEAEEAEKPGMDEEEEEDEIEEVRVEDDEE</sequence>
<feature type="region of interest" description="Disordered" evidence="1">
    <location>
        <begin position="1"/>
        <end position="29"/>
    </location>
</feature>